<dbReference type="RefSeq" id="XP_029230689.1">
    <property type="nucleotide sequence ID" value="XM_029369279.1"/>
</dbReference>
<feature type="compositionally biased region" description="Basic and acidic residues" evidence="1">
    <location>
        <begin position="466"/>
        <end position="486"/>
    </location>
</feature>
<dbReference type="GeneID" id="40315962"/>
<dbReference type="Proteomes" id="UP000284403">
    <property type="component" value="Unassembled WGS sequence"/>
</dbReference>
<keyword evidence="4" id="KW-1185">Reference proteome</keyword>
<feature type="region of interest" description="Disordered" evidence="1">
    <location>
        <begin position="401"/>
        <end position="428"/>
    </location>
</feature>
<dbReference type="OrthoDB" id="248495at2759"/>
<keyword evidence="3" id="KW-0808">Transferase</keyword>
<gene>
    <name evidence="3" type="ORF">Tco025E_02351</name>
</gene>
<name>A0A3R7LBZ2_9TRYP</name>
<organism evidence="3 4">
    <name type="scientific">Trypanosoma conorhini</name>
    <dbReference type="NCBI Taxonomy" id="83891"/>
    <lineage>
        <taxon>Eukaryota</taxon>
        <taxon>Discoba</taxon>
        <taxon>Euglenozoa</taxon>
        <taxon>Kinetoplastea</taxon>
        <taxon>Metakinetoplastina</taxon>
        <taxon>Trypanosomatida</taxon>
        <taxon>Trypanosomatidae</taxon>
        <taxon>Trypanosoma</taxon>
    </lineage>
</organism>
<dbReference type="PROSITE" id="PS50011">
    <property type="entry name" value="PROTEIN_KINASE_DOM"/>
    <property type="match status" value="1"/>
</dbReference>
<evidence type="ECO:0000313" key="4">
    <source>
        <dbReference type="Proteomes" id="UP000284403"/>
    </source>
</evidence>
<evidence type="ECO:0000259" key="2">
    <source>
        <dbReference type="PROSITE" id="PS50011"/>
    </source>
</evidence>
<reference evidence="3 4" key="1">
    <citation type="journal article" date="2018" name="BMC Genomics">
        <title>Genomic comparison of Trypanosoma conorhini and Trypanosoma rangeli to Trypanosoma cruzi strains of high and low virulence.</title>
        <authorList>
            <person name="Bradwell K.R."/>
            <person name="Koparde V.N."/>
            <person name="Matveyev A.V."/>
            <person name="Serrano M.G."/>
            <person name="Alves J.M."/>
            <person name="Parikh H."/>
            <person name="Huang B."/>
            <person name="Lee V."/>
            <person name="Espinosa-Alvarez O."/>
            <person name="Ortiz P.A."/>
            <person name="Costa-Martins A.G."/>
            <person name="Teixeira M.M."/>
            <person name="Buck G.A."/>
        </authorList>
    </citation>
    <scope>NUCLEOTIDE SEQUENCE [LARGE SCALE GENOMIC DNA]</scope>
    <source>
        <strain evidence="3 4">025E</strain>
    </source>
</reference>
<dbReference type="GO" id="GO:0005524">
    <property type="term" value="F:ATP binding"/>
    <property type="evidence" value="ECO:0007669"/>
    <property type="project" value="InterPro"/>
</dbReference>
<proteinExistence type="predicted"/>
<dbReference type="SMART" id="SM00220">
    <property type="entry name" value="S_TKc"/>
    <property type="match status" value="1"/>
</dbReference>
<dbReference type="SUPFAM" id="SSF56112">
    <property type="entry name" value="Protein kinase-like (PK-like)"/>
    <property type="match status" value="1"/>
</dbReference>
<protein>
    <submittedName>
        <fullName evidence="3">Transferase</fullName>
        <ecNumber evidence="3">2.7.-.-</ecNumber>
    </submittedName>
</protein>
<accession>A0A3R7LBZ2</accession>
<dbReference type="InterPro" id="IPR000719">
    <property type="entry name" value="Prot_kinase_dom"/>
</dbReference>
<comment type="caution">
    <text evidence="3">The sequence shown here is derived from an EMBL/GenBank/DDBJ whole genome shotgun (WGS) entry which is preliminary data.</text>
</comment>
<dbReference type="InterPro" id="IPR011009">
    <property type="entry name" value="Kinase-like_dom_sf"/>
</dbReference>
<dbReference type="AlphaFoldDB" id="A0A3R7LBZ2"/>
<feature type="region of interest" description="Disordered" evidence="1">
    <location>
        <begin position="450"/>
        <end position="493"/>
    </location>
</feature>
<evidence type="ECO:0000256" key="1">
    <source>
        <dbReference type="SAM" id="MobiDB-lite"/>
    </source>
</evidence>
<dbReference type="GO" id="GO:0004672">
    <property type="term" value="F:protein kinase activity"/>
    <property type="evidence" value="ECO:0007669"/>
    <property type="project" value="InterPro"/>
</dbReference>
<feature type="region of interest" description="Disordered" evidence="1">
    <location>
        <begin position="1"/>
        <end position="33"/>
    </location>
</feature>
<evidence type="ECO:0000313" key="3">
    <source>
        <dbReference type="EMBL" id="RNF25328.1"/>
    </source>
</evidence>
<dbReference type="Gene3D" id="1.10.510.10">
    <property type="entry name" value="Transferase(Phosphotransferase) domain 1"/>
    <property type="match status" value="1"/>
</dbReference>
<sequence length="641" mass="70964">MQADTCGRSESLLEESMPAKRPRQEDVGLRGDVSGRVATAVPEFPGADLGEEGVRRAFNINDCSSDRSSSLSSTMETATTSSSSFSSRSLSPVSLHTLPIPLQILNPIESGNNSRVFLARRVSGSEFTVAEEREAAPRKKQHALLYPALQCSEGDWDGTDAGKATTTEGACMAVKFVSSSSRHVQREIFCLRHLESFRGEAKAGAHGEVTEAANDGPSTASLLTPTHPLPPPSPKLFFTQELGKYVAIGLELLGPDLFAFTERFILHEEELCLVGIELLRALSAIHQRGVTHRSVKPENFCWNFKEILNGNVNKSLTWHGANGTPSTVACTSFFMFKIIDYGRGSVGVGASPSTTSLYERPYRGWWHSRRGFLGKPMGQKDDLMGVVHTIGYLLDDYGSNEGNSSASSRSSSATRTDNSQCDLTATTIPGTTVTTPSFLAGEVSAEASVAAHRRSDKYGGNRQQPVRRDTRDTASRDRLSSDEGASRPHGRSYSSWRRHFADRIAIAYEAASRKYHRLYGRNQKEGGTCRRKKKVSRVEHDSLDGDVGRRNARRAWIVRHVETEFLPAMLPDRYYPSTMPQWWVKWFAACNAWCGDDTVTAAEMTARMMQELQRQVEKMGETVQSVRQTLQDLYLRYHEGE</sequence>
<feature type="compositionally biased region" description="Low complexity" evidence="1">
    <location>
        <begin position="404"/>
        <end position="416"/>
    </location>
</feature>
<dbReference type="EC" id="2.7.-.-" evidence="3"/>
<dbReference type="EMBL" id="MKKU01000088">
    <property type="protein sequence ID" value="RNF25328.1"/>
    <property type="molecule type" value="Genomic_DNA"/>
</dbReference>
<feature type="domain" description="Protein kinase" evidence="2">
    <location>
        <begin position="102"/>
        <end position="492"/>
    </location>
</feature>